<proteinExistence type="inferred from homology"/>
<dbReference type="InterPro" id="IPR040758">
    <property type="entry name" value="PrmC_N"/>
</dbReference>
<keyword evidence="1 5" id="KW-0489">Methyltransferase</keyword>
<feature type="binding site" evidence="5">
    <location>
        <position position="171"/>
    </location>
    <ligand>
        <name>S-adenosyl-L-methionine</name>
        <dbReference type="ChEBI" id="CHEBI:59789"/>
    </ligand>
</feature>
<dbReference type="CDD" id="cd02440">
    <property type="entry name" value="AdoMet_MTases"/>
    <property type="match status" value="1"/>
</dbReference>
<evidence type="ECO:0000313" key="8">
    <source>
        <dbReference type="EMBL" id="RIV80264.1"/>
    </source>
</evidence>
<feature type="binding site" evidence="5">
    <location>
        <begin position="189"/>
        <end position="192"/>
    </location>
    <ligand>
        <name>substrate</name>
    </ligand>
</feature>
<dbReference type="Gene3D" id="3.40.50.150">
    <property type="entry name" value="Vaccinia Virus protein VP39"/>
    <property type="match status" value="1"/>
</dbReference>
<dbReference type="Gene3D" id="1.10.8.10">
    <property type="entry name" value="DNA helicase RuvA subunit, C-terminal domain"/>
    <property type="match status" value="1"/>
</dbReference>
<dbReference type="PANTHER" id="PTHR18895">
    <property type="entry name" value="HEMK METHYLTRANSFERASE"/>
    <property type="match status" value="1"/>
</dbReference>
<dbReference type="Proteomes" id="UP000285092">
    <property type="component" value="Unassembled WGS sequence"/>
</dbReference>
<comment type="caution">
    <text evidence="8">The sequence shown here is derived from an EMBL/GenBank/DDBJ whole genome shotgun (WGS) entry which is preliminary data.</text>
</comment>
<dbReference type="EC" id="2.1.1.297" evidence="5"/>
<dbReference type="PROSITE" id="PS00092">
    <property type="entry name" value="N6_MTASE"/>
    <property type="match status" value="1"/>
</dbReference>
<feature type="binding site" evidence="5">
    <location>
        <begin position="119"/>
        <end position="123"/>
    </location>
    <ligand>
        <name>S-adenosyl-L-methionine</name>
        <dbReference type="ChEBI" id="CHEBI:59789"/>
    </ligand>
</feature>
<sequence>MGEESATAAEALRKAAERLSATSDTARLDAEVLMAHALGVSRSELLLRHMRDAAPEGFAALVERRAAHEPVAYIVGEQEFYGRSFGVTPDVLIPRSDSEATLAAALEGAGETGRVLDLGVGSGALLLSFLAEKPGWDGIGVDRSAGALGVAGDNAARIGVESRAQLLRSDWHAAGWCDPLGAFHRVIANPPYVEEAADIALSVRRYEPAGALFAGADGLDDYRVLIPQLRSLLVPEGVAVLEIGASQAESVGEIAREAGFSTDLRRDLAGRPRALILR</sequence>
<evidence type="ECO:0000313" key="9">
    <source>
        <dbReference type="Proteomes" id="UP000285092"/>
    </source>
</evidence>
<feature type="domain" description="Release factor glutamine methyltransferase N-terminal" evidence="7">
    <location>
        <begin position="10"/>
        <end position="76"/>
    </location>
</feature>
<evidence type="ECO:0000256" key="1">
    <source>
        <dbReference type="ARBA" id="ARBA00022603"/>
    </source>
</evidence>
<organism evidence="8 9">
    <name type="scientific">Pelagerythrobacter aerophilus</name>
    <dbReference type="NCBI Taxonomy" id="2306995"/>
    <lineage>
        <taxon>Bacteria</taxon>
        <taxon>Pseudomonadati</taxon>
        <taxon>Pseudomonadota</taxon>
        <taxon>Alphaproteobacteria</taxon>
        <taxon>Sphingomonadales</taxon>
        <taxon>Erythrobacteraceae</taxon>
        <taxon>Pelagerythrobacter</taxon>
    </lineage>
</organism>
<name>A0A418NKV5_9SPHN</name>
<dbReference type="InterPro" id="IPR002052">
    <property type="entry name" value="DNA_methylase_N6_adenine_CS"/>
</dbReference>
<reference evidence="8 9" key="1">
    <citation type="submission" date="2018-08" db="EMBL/GenBank/DDBJ databases">
        <title>Altererythrobacter sp.Ery1 and Ery12, the genome sequencing of novel strains in genus Alterythrobacter.</title>
        <authorList>
            <person name="Cheng H."/>
            <person name="Wu Y.-H."/>
            <person name="Fang C."/>
            <person name="Xu X.-W."/>
        </authorList>
    </citation>
    <scope>NUCLEOTIDE SEQUENCE [LARGE SCALE GENOMIC DNA]</scope>
    <source>
        <strain evidence="8 9">Ery1</strain>
    </source>
</reference>
<dbReference type="InterPro" id="IPR007848">
    <property type="entry name" value="Small_mtfrase_dom"/>
</dbReference>
<keyword evidence="3 5" id="KW-0949">S-adenosyl-L-methionine</keyword>
<dbReference type="Pfam" id="PF05175">
    <property type="entry name" value="MTS"/>
    <property type="match status" value="1"/>
</dbReference>
<dbReference type="RefSeq" id="WP_119511850.1">
    <property type="nucleotide sequence ID" value="NZ_QXFK01000011.1"/>
</dbReference>
<gene>
    <name evidence="5 8" type="primary">prmC</name>
    <name evidence="8" type="ORF">D2V04_02925</name>
</gene>
<protein>
    <recommendedName>
        <fullName evidence="5">Release factor glutamine methyltransferase</fullName>
        <shortName evidence="5">RF MTase</shortName>
        <ecNumber evidence="5">2.1.1.297</ecNumber>
    </recommendedName>
    <alternativeName>
        <fullName evidence="5">N5-glutamine methyltransferase PrmC</fullName>
    </alternativeName>
    <alternativeName>
        <fullName evidence="5">Protein-(glutamine-N5) MTase PrmC</fullName>
    </alternativeName>
    <alternativeName>
        <fullName evidence="5">Protein-glutamine N-methyltransferase PrmC</fullName>
    </alternativeName>
</protein>
<evidence type="ECO:0000256" key="2">
    <source>
        <dbReference type="ARBA" id="ARBA00022679"/>
    </source>
</evidence>
<dbReference type="HAMAP" id="MF_02126">
    <property type="entry name" value="RF_methyltr_PrmC"/>
    <property type="match status" value="1"/>
</dbReference>
<dbReference type="OrthoDB" id="9800643at2"/>
<comment type="function">
    <text evidence="5">Methylates the class 1 translation termination release factors RF1/PrfA and RF2/PrfB on the glutamine residue of the universally conserved GGQ motif.</text>
</comment>
<dbReference type="GO" id="GO:0003676">
    <property type="term" value="F:nucleic acid binding"/>
    <property type="evidence" value="ECO:0007669"/>
    <property type="project" value="InterPro"/>
</dbReference>
<feature type="binding site" evidence="5">
    <location>
        <position position="189"/>
    </location>
    <ligand>
        <name>S-adenosyl-L-methionine</name>
        <dbReference type="ChEBI" id="CHEBI:59789"/>
    </ligand>
</feature>
<keyword evidence="9" id="KW-1185">Reference proteome</keyword>
<feature type="domain" description="Methyltransferase small" evidence="6">
    <location>
        <begin position="102"/>
        <end position="197"/>
    </location>
</feature>
<dbReference type="AlphaFoldDB" id="A0A418NKV5"/>
<dbReference type="InterPro" id="IPR050320">
    <property type="entry name" value="N5-glutamine_MTase"/>
</dbReference>
<comment type="similarity">
    <text evidence="5">Belongs to the protein N5-glutamine methyltransferase family. PrmC subfamily.</text>
</comment>
<evidence type="ECO:0000256" key="5">
    <source>
        <dbReference type="HAMAP-Rule" id="MF_02126"/>
    </source>
</evidence>
<accession>A0A418NKV5</accession>
<feature type="binding site" evidence="5">
    <location>
        <position position="142"/>
    </location>
    <ligand>
        <name>S-adenosyl-L-methionine</name>
        <dbReference type="ChEBI" id="CHEBI:59789"/>
    </ligand>
</feature>
<dbReference type="GO" id="GO:0032259">
    <property type="term" value="P:methylation"/>
    <property type="evidence" value="ECO:0007669"/>
    <property type="project" value="UniProtKB-KW"/>
</dbReference>
<evidence type="ECO:0000256" key="4">
    <source>
        <dbReference type="ARBA" id="ARBA00048391"/>
    </source>
</evidence>
<dbReference type="InterPro" id="IPR029063">
    <property type="entry name" value="SAM-dependent_MTases_sf"/>
</dbReference>
<dbReference type="EMBL" id="QXFK01000011">
    <property type="protein sequence ID" value="RIV80264.1"/>
    <property type="molecule type" value="Genomic_DNA"/>
</dbReference>
<evidence type="ECO:0000259" key="6">
    <source>
        <dbReference type="Pfam" id="PF05175"/>
    </source>
</evidence>
<evidence type="ECO:0000259" key="7">
    <source>
        <dbReference type="Pfam" id="PF17827"/>
    </source>
</evidence>
<dbReference type="SUPFAM" id="SSF53335">
    <property type="entry name" value="S-adenosyl-L-methionine-dependent methyltransferases"/>
    <property type="match status" value="1"/>
</dbReference>
<dbReference type="InterPro" id="IPR019874">
    <property type="entry name" value="RF_methyltr_PrmC"/>
</dbReference>
<dbReference type="GO" id="GO:0102559">
    <property type="term" value="F:peptide chain release factor N(5)-glutamine methyltransferase activity"/>
    <property type="evidence" value="ECO:0007669"/>
    <property type="project" value="UniProtKB-EC"/>
</dbReference>
<dbReference type="InterPro" id="IPR004556">
    <property type="entry name" value="HemK-like"/>
</dbReference>
<keyword evidence="2 5" id="KW-0808">Transferase</keyword>
<dbReference type="NCBIfam" id="TIGR03534">
    <property type="entry name" value="RF_mod_PrmC"/>
    <property type="match status" value="1"/>
</dbReference>
<dbReference type="Pfam" id="PF17827">
    <property type="entry name" value="PrmC_N"/>
    <property type="match status" value="1"/>
</dbReference>
<dbReference type="PANTHER" id="PTHR18895:SF74">
    <property type="entry name" value="MTRF1L RELEASE FACTOR GLUTAMINE METHYLTRANSFERASE"/>
    <property type="match status" value="1"/>
</dbReference>
<evidence type="ECO:0000256" key="3">
    <source>
        <dbReference type="ARBA" id="ARBA00022691"/>
    </source>
</evidence>
<comment type="catalytic activity">
    <reaction evidence="4 5">
        <text>L-glutaminyl-[peptide chain release factor] + S-adenosyl-L-methionine = N(5)-methyl-L-glutaminyl-[peptide chain release factor] + S-adenosyl-L-homocysteine + H(+)</text>
        <dbReference type="Rhea" id="RHEA:42896"/>
        <dbReference type="Rhea" id="RHEA-COMP:10271"/>
        <dbReference type="Rhea" id="RHEA-COMP:10272"/>
        <dbReference type="ChEBI" id="CHEBI:15378"/>
        <dbReference type="ChEBI" id="CHEBI:30011"/>
        <dbReference type="ChEBI" id="CHEBI:57856"/>
        <dbReference type="ChEBI" id="CHEBI:59789"/>
        <dbReference type="ChEBI" id="CHEBI:61891"/>
        <dbReference type="EC" id="2.1.1.297"/>
    </reaction>
</comment>
<dbReference type="NCBIfam" id="TIGR00536">
    <property type="entry name" value="hemK_fam"/>
    <property type="match status" value="1"/>
</dbReference>